<dbReference type="InterPro" id="IPR050708">
    <property type="entry name" value="T6SS_VgrG/RHS"/>
</dbReference>
<dbReference type="AlphaFoldDB" id="A0A1G2G457"/>
<dbReference type="Proteomes" id="UP000177785">
    <property type="component" value="Unassembled WGS sequence"/>
</dbReference>
<proteinExistence type="predicted"/>
<dbReference type="NCBIfam" id="TIGR03696">
    <property type="entry name" value="Rhs_assc_core"/>
    <property type="match status" value="1"/>
</dbReference>
<keyword evidence="1" id="KW-0677">Repeat</keyword>
<dbReference type="Gene3D" id="2.180.10.10">
    <property type="entry name" value="RHS repeat-associated core"/>
    <property type="match status" value="1"/>
</dbReference>
<evidence type="ECO:0000259" key="2">
    <source>
        <dbReference type="Pfam" id="PF25023"/>
    </source>
</evidence>
<protein>
    <recommendedName>
        <fullName evidence="2">Teneurin-like YD-shell domain-containing protein</fullName>
    </recommendedName>
</protein>
<evidence type="ECO:0000313" key="3">
    <source>
        <dbReference type="EMBL" id="OGZ44721.1"/>
    </source>
</evidence>
<evidence type="ECO:0000256" key="1">
    <source>
        <dbReference type="ARBA" id="ARBA00022737"/>
    </source>
</evidence>
<dbReference type="InterPro" id="IPR056823">
    <property type="entry name" value="TEN-like_YD-shell"/>
</dbReference>
<sequence length="635" mass="68612">MKAGYARSANLHISSSVALTLVVSVLLVPFAGLAGTPSYTPSTQSLEYTYSDTGFLIGITYADGTAVSYTYAPNNKIRSVLVNGAKRAEIYYGLNDLPVSLVQGAITTTYTYDPDLQNVLSLMQTSDGSINTRYTYDAIGNIIRIVDTGTALPKDAQYEYNLMNRLSKATITANGNTTIATYTYSPSGNTVSSSPAGIYEYNDPRHPHAVTRVGATQYRYDQTGNLVEKSTADDSVTYTYDYLNRLSAITKAGAVTTYTYDDSTNRIQKRLPNGARLSYFGREMELDEQGIPTNYVFANDARILTLDPTQGLLYNIQDHLGSASLVFKDSTLIQKLDYDPFGTERINNQTTSFSTRHTFTDKELDAESGLHYFGARYYDARMGRFTQSDPANLLLGSKEFEERYQRKLTAHLANPQNLNSGRTTELNSTSGFGFGNSPAKKNWTSIQAEFLRDPQMQNSYSYARNNPINMKDPEGLWGAFFQGDVSGAAGLFSGFAGQGSVGGGLVTGGNPFTDTTDIGGYTSYGGLVGGGWHSTTLEGSVSGPNNYGVFGASGGVSGGVTFTNATRMSQLQGRGVTNTLTLGIGSISWSVSKSGVWTISIAAGLEPAISFSVYPTDTNTKTVKTFGEKDNKSKK</sequence>
<evidence type="ECO:0000313" key="4">
    <source>
        <dbReference type="Proteomes" id="UP000177785"/>
    </source>
</evidence>
<dbReference type="PANTHER" id="PTHR32305:SF15">
    <property type="entry name" value="PROTEIN RHSA-RELATED"/>
    <property type="match status" value="1"/>
</dbReference>
<gene>
    <name evidence="3" type="ORF">A2756_04670</name>
</gene>
<feature type="domain" description="Teneurin-like YD-shell" evidence="2">
    <location>
        <begin position="136"/>
        <end position="389"/>
    </location>
</feature>
<dbReference type="InterPro" id="IPR022385">
    <property type="entry name" value="Rhs_assc_core"/>
</dbReference>
<name>A0A1G2G457_9BACT</name>
<dbReference type="EMBL" id="MHNL01000015">
    <property type="protein sequence ID" value="OGZ44721.1"/>
    <property type="molecule type" value="Genomic_DNA"/>
</dbReference>
<organism evidence="3 4">
    <name type="scientific">Candidatus Ryanbacteria bacterium RIFCSPHIGHO2_01_FULL_48_27</name>
    <dbReference type="NCBI Taxonomy" id="1802115"/>
    <lineage>
        <taxon>Bacteria</taxon>
        <taxon>Candidatus Ryaniibacteriota</taxon>
    </lineage>
</organism>
<comment type="caution">
    <text evidence="3">The sequence shown here is derived from an EMBL/GenBank/DDBJ whole genome shotgun (WGS) entry which is preliminary data.</text>
</comment>
<dbReference type="Pfam" id="PF25023">
    <property type="entry name" value="TEN_YD-shell"/>
    <property type="match status" value="1"/>
</dbReference>
<dbReference type="STRING" id="1802115.A2756_04670"/>
<reference evidence="3 4" key="1">
    <citation type="journal article" date="2016" name="Nat. Commun.">
        <title>Thousands of microbial genomes shed light on interconnected biogeochemical processes in an aquifer system.</title>
        <authorList>
            <person name="Anantharaman K."/>
            <person name="Brown C.T."/>
            <person name="Hug L.A."/>
            <person name="Sharon I."/>
            <person name="Castelle C.J."/>
            <person name="Probst A.J."/>
            <person name="Thomas B.C."/>
            <person name="Singh A."/>
            <person name="Wilkins M.J."/>
            <person name="Karaoz U."/>
            <person name="Brodie E.L."/>
            <person name="Williams K.H."/>
            <person name="Hubbard S.S."/>
            <person name="Banfield J.F."/>
        </authorList>
    </citation>
    <scope>NUCLEOTIDE SEQUENCE [LARGE SCALE GENOMIC DNA]</scope>
</reference>
<accession>A0A1G2G457</accession>
<dbReference type="PANTHER" id="PTHR32305">
    <property type="match status" value="1"/>
</dbReference>